<dbReference type="AlphaFoldDB" id="A0A859IAT0"/>
<dbReference type="Proteomes" id="UP000509122">
    <property type="component" value="Chromosome"/>
</dbReference>
<proteinExistence type="predicted"/>
<protein>
    <submittedName>
        <fullName evidence="2">Uncharacterized protein</fullName>
    </submittedName>
</protein>
<organism evidence="2 3">
    <name type="scientific">Rapeseed phyllody phytoplasma</name>
    <dbReference type="NCBI Taxonomy" id="2490543"/>
    <lineage>
        <taxon>Bacteria</taxon>
        <taxon>Bacillati</taxon>
        <taxon>Mycoplasmatota</taxon>
        <taxon>Mollicutes</taxon>
        <taxon>Acholeplasmatales</taxon>
        <taxon>Acholeplasmataceae</taxon>
        <taxon>Candidatus Phytoplasma</taxon>
        <taxon>16SrI (Aster yellows group)</taxon>
    </lineage>
</organism>
<sequence>MKFKLNFKVKYIKSKITPFNILILCLFVVIIFLGVSYFKFTQQNKRDTEQESDQKVNLLLDEKKLAI</sequence>
<reference evidence="2 3" key="1">
    <citation type="submission" date="2020-06" db="EMBL/GenBank/DDBJ databases">
        <title>Complete genome sequence of Candidatus Phytoplasma asteris RP166.</title>
        <authorList>
            <person name="Cho S.-T."/>
            <person name="Zwolinska A."/>
            <person name="Huang W."/>
            <person name="Wouters R."/>
            <person name="Hogenhout S.A."/>
            <person name="Kuo C.-H."/>
        </authorList>
    </citation>
    <scope>NUCLEOTIDE SEQUENCE [LARGE SCALE GENOMIC DNA]</scope>
    <source>
        <strain evidence="2">RP166</strain>
    </source>
</reference>
<feature type="transmembrane region" description="Helical" evidence="1">
    <location>
        <begin position="21"/>
        <end position="40"/>
    </location>
</feature>
<name>A0A859IAT0_9MOLU</name>
<keyword evidence="1" id="KW-0472">Membrane</keyword>
<gene>
    <name evidence="2" type="ORF">RP166_0040</name>
</gene>
<accession>A0A859IAT0</accession>
<evidence type="ECO:0000313" key="3">
    <source>
        <dbReference type="Proteomes" id="UP000509122"/>
    </source>
</evidence>
<keyword evidence="1" id="KW-0812">Transmembrane</keyword>
<evidence type="ECO:0000313" key="2">
    <source>
        <dbReference type="EMBL" id="QKX95025.1"/>
    </source>
</evidence>
<dbReference type="EMBL" id="CP055264">
    <property type="protein sequence ID" value="QKX95025.1"/>
    <property type="molecule type" value="Genomic_DNA"/>
</dbReference>
<evidence type="ECO:0000256" key="1">
    <source>
        <dbReference type="SAM" id="Phobius"/>
    </source>
</evidence>
<keyword evidence="1" id="KW-1133">Transmembrane helix</keyword>
<dbReference type="KEGG" id="rphy:RP166_0040"/>